<dbReference type="Proteomes" id="UP000712007">
    <property type="component" value="Unassembled WGS sequence"/>
</dbReference>
<gene>
    <name evidence="2" type="ORF">IAC51_08405</name>
</gene>
<evidence type="ECO:0000259" key="1">
    <source>
        <dbReference type="Pfam" id="PF01966"/>
    </source>
</evidence>
<dbReference type="InterPro" id="IPR006674">
    <property type="entry name" value="HD_domain"/>
</dbReference>
<evidence type="ECO:0000313" key="2">
    <source>
        <dbReference type="EMBL" id="MBO8440651.1"/>
    </source>
</evidence>
<organism evidence="2 3">
    <name type="scientific">Candidatus Aphodosoma intestinipullorum</name>
    <dbReference type="NCBI Taxonomy" id="2840674"/>
    <lineage>
        <taxon>Bacteria</taxon>
        <taxon>Pseudomonadati</taxon>
        <taxon>Bacteroidota</taxon>
        <taxon>Bacteroidia</taxon>
        <taxon>Bacteroidales</taxon>
        <taxon>Candidatus Aphodosoma</taxon>
    </lineage>
</organism>
<name>A0A940DLB6_9BACT</name>
<protein>
    <submittedName>
        <fullName evidence="2">HD domain-containing protein</fullName>
    </submittedName>
</protein>
<feature type="domain" description="HD" evidence="1">
    <location>
        <begin position="36"/>
        <end position="130"/>
    </location>
</feature>
<reference evidence="2" key="1">
    <citation type="submission" date="2020-10" db="EMBL/GenBank/DDBJ databases">
        <authorList>
            <person name="Gilroy R."/>
        </authorList>
    </citation>
    <scope>NUCLEOTIDE SEQUENCE</scope>
    <source>
        <strain evidence="2">3924</strain>
    </source>
</reference>
<evidence type="ECO:0000313" key="3">
    <source>
        <dbReference type="Proteomes" id="UP000712007"/>
    </source>
</evidence>
<dbReference type="Gene3D" id="1.10.3210.10">
    <property type="entry name" value="Hypothetical protein af1432"/>
    <property type="match status" value="1"/>
</dbReference>
<accession>A0A940DLB6</accession>
<reference evidence="2" key="2">
    <citation type="journal article" date="2021" name="PeerJ">
        <title>Extensive microbial diversity within the chicken gut microbiome revealed by metagenomics and culture.</title>
        <authorList>
            <person name="Gilroy R."/>
            <person name="Ravi A."/>
            <person name="Getino M."/>
            <person name="Pursley I."/>
            <person name="Horton D.L."/>
            <person name="Alikhan N.F."/>
            <person name="Baker D."/>
            <person name="Gharbi K."/>
            <person name="Hall N."/>
            <person name="Watson M."/>
            <person name="Adriaenssens E.M."/>
            <person name="Foster-Nyarko E."/>
            <person name="Jarju S."/>
            <person name="Secka A."/>
            <person name="Antonio M."/>
            <person name="Oren A."/>
            <person name="Chaudhuri R.R."/>
            <person name="La Ragione R."/>
            <person name="Hildebrand F."/>
            <person name="Pallen M.J."/>
        </authorList>
    </citation>
    <scope>NUCLEOTIDE SEQUENCE</scope>
    <source>
        <strain evidence="2">3924</strain>
    </source>
</reference>
<proteinExistence type="predicted"/>
<dbReference type="Pfam" id="PF01966">
    <property type="entry name" value="HD"/>
    <property type="match status" value="1"/>
</dbReference>
<dbReference type="EMBL" id="JADIMV010000141">
    <property type="protein sequence ID" value="MBO8440651.1"/>
    <property type="molecule type" value="Genomic_DNA"/>
</dbReference>
<comment type="caution">
    <text evidence="2">The sequence shown here is derived from an EMBL/GenBank/DDBJ whole genome shotgun (WGS) entry which is preliminary data.</text>
</comment>
<sequence>MNADRTESIPPRLRLYIEREIIPRYATFDRAHSTAHVRHVIDESLALACEYGADAAMAYTIAAYHDIGMPLGRKEHHLHSAAILRADNSLRQWFSPEQIETMAEAVEDHRASSTAAPRTLYGAIVAEADRELSPETVVRRTLQYGLDHYPEETGFDFHYRRTLEHLTNKYAEGGYMHLTLSSPRNIADLARLRALLSDSAALMSLCRSIWAEETARI</sequence>
<dbReference type="SUPFAM" id="SSF109604">
    <property type="entry name" value="HD-domain/PDEase-like"/>
    <property type="match status" value="1"/>
</dbReference>
<dbReference type="AlphaFoldDB" id="A0A940DLB6"/>